<evidence type="ECO:0000256" key="1">
    <source>
        <dbReference type="SAM" id="SignalP"/>
    </source>
</evidence>
<comment type="caution">
    <text evidence="2">The sequence shown here is derived from an EMBL/GenBank/DDBJ whole genome shotgun (WGS) entry which is preliminary data.</text>
</comment>
<keyword evidence="1" id="KW-0732">Signal</keyword>
<dbReference type="AlphaFoldDB" id="A0ABD2MM82"/>
<protein>
    <submittedName>
        <fullName evidence="2">Uncharacterized protein</fullName>
    </submittedName>
</protein>
<accession>A0ABD2MM82</accession>
<reference evidence="2 3" key="1">
    <citation type="journal article" date="2021" name="BMC Biol.">
        <title>Horizontally acquired antibacterial genes associated with adaptive radiation of ladybird beetles.</title>
        <authorList>
            <person name="Li H.S."/>
            <person name="Tang X.F."/>
            <person name="Huang Y.H."/>
            <person name="Xu Z.Y."/>
            <person name="Chen M.L."/>
            <person name="Du X.Y."/>
            <person name="Qiu B.Y."/>
            <person name="Chen P.T."/>
            <person name="Zhang W."/>
            <person name="Slipinski A."/>
            <person name="Escalona H.E."/>
            <person name="Waterhouse R.M."/>
            <person name="Zwick A."/>
            <person name="Pang H."/>
        </authorList>
    </citation>
    <scope>NUCLEOTIDE SEQUENCE [LARGE SCALE GENOMIC DNA]</scope>
    <source>
        <strain evidence="2">SYSU2018</strain>
    </source>
</reference>
<feature type="signal peptide" evidence="1">
    <location>
        <begin position="1"/>
        <end position="24"/>
    </location>
</feature>
<proteinExistence type="predicted"/>
<dbReference type="Proteomes" id="UP001516400">
    <property type="component" value="Unassembled WGS sequence"/>
</dbReference>
<name>A0ABD2MM82_9CUCU</name>
<evidence type="ECO:0000313" key="2">
    <source>
        <dbReference type="EMBL" id="KAL3267463.1"/>
    </source>
</evidence>
<sequence>MNFLIFPLFFTIMFSTCLNVEVESHPIVPRSATIICEENYVLLRGLCRKVVVKQTCQNGFKLIRGECRAVISATKVAS</sequence>
<keyword evidence="3" id="KW-1185">Reference proteome</keyword>
<gene>
    <name evidence="2" type="ORF">HHI36_011586</name>
</gene>
<feature type="chain" id="PRO_5044828126" evidence="1">
    <location>
        <begin position="25"/>
        <end position="78"/>
    </location>
</feature>
<dbReference type="EMBL" id="JABFTP020000001">
    <property type="protein sequence ID" value="KAL3267463.1"/>
    <property type="molecule type" value="Genomic_DNA"/>
</dbReference>
<evidence type="ECO:0000313" key="3">
    <source>
        <dbReference type="Proteomes" id="UP001516400"/>
    </source>
</evidence>
<organism evidence="2 3">
    <name type="scientific">Cryptolaemus montrouzieri</name>
    <dbReference type="NCBI Taxonomy" id="559131"/>
    <lineage>
        <taxon>Eukaryota</taxon>
        <taxon>Metazoa</taxon>
        <taxon>Ecdysozoa</taxon>
        <taxon>Arthropoda</taxon>
        <taxon>Hexapoda</taxon>
        <taxon>Insecta</taxon>
        <taxon>Pterygota</taxon>
        <taxon>Neoptera</taxon>
        <taxon>Endopterygota</taxon>
        <taxon>Coleoptera</taxon>
        <taxon>Polyphaga</taxon>
        <taxon>Cucujiformia</taxon>
        <taxon>Coccinelloidea</taxon>
        <taxon>Coccinellidae</taxon>
        <taxon>Scymninae</taxon>
        <taxon>Scymnini</taxon>
        <taxon>Cryptolaemus</taxon>
    </lineage>
</organism>